<dbReference type="InterPro" id="IPR042171">
    <property type="entry name" value="Acyl-CoA_hotdog"/>
</dbReference>
<feature type="domain" description="Acyl-CoA thioesterase-like N-terminal HotDog" evidence="1">
    <location>
        <begin position="13"/>
        <end position="93"/>
    </location>
</feature>
<evidence type="ECO:0000259" key="2">
    <source>
        <dbReference type="Pfam" id="PF20789"/>
    </source>
</evidence>
<dbReference type="PANTHER" id="PTHR38110:SF1">
    <property type="entry name" value="THIOESTERASE DOMAIN-CONTAINING PROTEIN"/>
    <property type="match status" value="1"/>
</dbReference>
<dbReference type="Pfam" id="PF20789">
    <property type="entry name" value="4HBT_3C"/>
    <property type="match status" value="1"/>
</dbReference>
<dbReference type="Proteomes" id="UP000265719">
    <property type="component" value="Chromosome"/>
</dbReference>
<dbReference type="KEGG" id="thao:NI17_012940"/>
<dbReference type="InterPro" id="IPR049449">
    <property type="entry name" value="TesB_ACOT8-like_N"/>
</dbReference>
<protein>
    <submittedName>
        <fullName evidence="3">Thioesterase family protein</fullName>
    </submittedName>
</protein>
<dbReference type="SUPFAM" id="SSF54637">
    <property type="entry name" value="Thioesterase/thiol ester dehydrase-isomerase"/>
    <property type="match status" value="2"/>
</dbReference>
<dbReference type="InterPro" id="IPR052389">
    <property type="entry name" value="Sec_Metab_Biosynth-Assoc"/>
</dbReference>
<gene>
    <name evidence="3" type="ORF">NI17_012940</name>
</gene>
<dbReference type="InterPro" id="IPR049450">
    <property type="entry name" value="ACOT8-like_C"/>
</dbReference>
<reference evidence="3" key="1">
    <citation type="submission" date="2020-10" db="EMBL/GenBank/DDBJ databases">
        <title>De novo genome project of the cellulose decomposer Thermobifida halotolerans type strain.</title>
        <authorList>
            <person name="Nagy I."/>
            <person name="Horvath B."/>
            <person name="Kukolya J."/>
            <person name="Nagy I."/>
            <person name="Orsini M."/>
        </authorList>
    </citation>
    <scope>NUCLEOTIDE SEQUENCE</scope>
    <source>
        <strain evidence="3">DSM 44931</strain>
    </source>
</reference>
<dbReference type="OrthoDB" id="5418286at2"/>
<dbReference type="Gene3D" id="2.40.160.210">
    <property type="entry name" value="Acyl-CoA thioesterase, double hotdog domain"/>
    <property type="match status" value="1"/>
</dbReference>
<evidence type="ECO:0000313" key="4">
    <source>
        <dbReference type="Proteomes" id="UP000265719"/>
    </source>
</evidence>
<sequence length="255" mass="27149">MTVTPDDTLTIDRSWWSWSGVHGGLLASLMVDRLHADHPGRRLRGLSVGFLAAADERPIALETTVRPAGRTTVFADLLAVQGDDAVATAQAVLGVNRTGPAYTDLPAPAAPPPDGLETLGFPVELVPFAQHLEFRPISAARPFAGGDSADLVAWVRLHDGRPLTPATVTLLLDAFAPALYAVLRDPVPIPTVQMNVQLTPHLDGGPVEGWALGRIHTRHAGDGWAVDDSTIWSASGELLGLCRQTRRVIVPAERG</sequence>
<dbReference type="AlphaFoldDB" id="A0A399G4Y5"/>
<organism evidence="3 4">
    <name type="scientific">Thermobifida halotolerans</name>
    <dbReference type="NCBI Taxonomy" id="483545"/>
    <lineage>
        <taxon>Bacteria</taxon>
        <taxon>Bacillati</taxon>
        <taxon>Actinomycetota</taxon>
        <taxon>Actinomycetes</taxon>
        <taxon>Streptosporangiales</taxon>
        <taxon>Nocardiopsidaceae</taxon>
        <taxon>Thermobifida</taxon>
    </lineage>
</organism>
<proteinExistence type="predicted"/>
<name>A0A399G4Y5_9ACTN</name>
<dbReference type="EMBL" id="CP063196">
    <property type="protein sequence ID" value="UOE17802.1"/>
    <property type="molecule type" value="Genomic_DNA"/>
</dbReference>
<dbReference type="PANTHER" id="PTHR38110">
    <property type="entry name" value="CHROMOSOME 23, WHOLE GENOME SHOTGUN SEQUENCE"/>
    <property type="match status" value="1"/>
</dbReference>
<feature type="domain" description="Acyl-CoA thioesterase-like C-terminal" evidence="2">
    <location>
        <begin position="114"/>
        <end position="245"/>
    </location>
</feature>
<dbReference type="InterPro" id="IPR029069">
    <property type="entry name" value="HotDog_dom_sf"/>
</dbReference>
<evidence type="ECO:0000259" key="1">
    <source>
        <dbReference type="Pfam" id="PF13622"/>
    </source>
</evidence>
<keyword evidence="4" id="KW-1185">Reference proteome</keyword>
<dbReference type="Pfam" id="PF13622">
    <property type="entry name" value="4HBT_3"/>
    <property type="match status" value="1"/>
</dbReference>
<accession>A0A399G4Y5</accession>
<evidence type="ECO:0000313" key="3">
    <source>
        <dbReference type="EMBL" id="UOE17802.1"/>
    </source>
</evidence>
<dbReference type="RefSeq" id="WP_068688959.1">
    <property type="nucleotide sequence ID" value="NZ_CP063196.1"/>
</dbReference>